<name>A0A9X4M1P8_9ACTN</name>
<evidence type="ECO:0000256" key="2">
    <source>
        <dbReference type="SAM" id="MobiDB-lite"/>
    </source>
</evidence>
<dbReference type="SUPFAM" id="SSF53474">
    <property type="entry name" value="alpha/beta-Hydrolases"/>
    <property type="match status" value="1"/>
</dbReference>
<dbReference type="Gene3D" id="3.40.50.1820">
    <property type="entry name" value="alpha/beta hydrolase"/>
    <property type="match status" value="1"/>
</dbReference>
<comment type="caution">
    <text evidence="4">The sequence shown here is derived from an EMBL/GenBank/DDBJ whole genome shotgun (WGS) entry which is preliminary data.</text>
</comment>
<keyword evidence="1 4" id="KW-0378">Hydrolase</keyword>
<dbReference type="PANTHER" id="PTHR48081:SF8">
    <property type="entry name" value="ALPHA_BETA HYDROLASE FOLD-3 DOMAIN-CONTAINING PROTEIN-RELATED"/>
    <property type="match status" value="1"/>
</dbReference>
<evidence type="ECO:0000259" key="3">
    <source>
        <dbReference type="Pfam" id="PF07859"/>
    </source>
</evidence>
<gene>
    <name evidence="4" type="ORF">NVS88_12500</name>
</gene>
<reference evidence="4" key="1">
    <citation type="submission" date="2022-08" db="EMBL/GenBank/DDBJ databases">
        <title>Genome analysis of Corynebacteriales strain.</title>
        <authorList>
            <person name="Lee S.D."/>
        </authorList>
    </citation>
    <scope>NUCLEOTIDE SEQUENCE</scope>
    <source>
        <strain evidence="4">D3-21</strain>
    </source>
</reference>
<evidence type="ECO:0000313" key="5">
    <source>
        <dbReference type="Proteomes" id="UP001152755"/>
    </source>
</evidence>
<feature type="region of interest" description="Disordered" evidence="2">
    <location>
        <begin position="1"/>
        <end position="24"/>
    </location>
</feature>
<dbReference type="InterPro" id="IPR029058">
    <property type="entry name" value="AB_hydrolase_fold"/>
</dbReference>
<evidence type="ECO:0000256" key="1">
    <source>
        <dbReference type="ARBA" id="ARBA00022801"/>
    </source>
</evidence>
<dbReference type="InterPro" id="IPR050300">
    <property type="entry name" value="GDXG_lipolytic_enzyme"/>
</dbReference>
<dbReference type="Proteomes" id="UP001152755">
    <property type="component" value="Unassembled WGS sequence"/>
</dbReference>
<dbReference type="GO" id="GO:0016787">
    <property type="term" value="F:hydrolase activity"/>
    <property type="evidence" value="ECO:0007669"/>
    <property type="project" value="UniProtKB-KW"/>
</dbReference>
<proteinExistence type="predicted"/>
<sequence length="337" mass="36541">MTGGRGRRRAQPGPIHFHRSTSAQSRAMRTAARAVLKPVFRLWPLTPGGVGTLRHIDSLATAVWRPEGCDYRKTTLRGIPAEVVTSHRRPTLPLEDTTVLYFHGGAFVLGGIGTHRGACALLAERSGATVISAEYTQVPNGSVADSVRDAMTAYEWVLDTCPDPTRVVVAGDSAGGYLSVKVAELATERGLQQPLAVLGFSPQLSLFPDQDPEKWARATRQRDAYLPLRRITRLRPFWLPAGSTLEGNVSVLDAVGQVYAPVFFTACDDEALYPDIEDMTERLAAAGRTVETHVWSGQIHAFPAFGAALPEAREAIMLAVDFVRGVLRDARSGREAG</sequence>
<accession>A0A9X4M1P8</accession>
<dbReference type="PANTHER" id="PTHR48081">
    <property type="entry name" value="AB HYDROLASE SUPERFAMILY PROTEIN C4A8.06C"/>
    <property type="match status" value="1"/>
</dbReference>
<dbReference type="InterPro" id="IPR013094">
    <property type="entry name" value="AB_hydrolase_3"/>
</dbReference>
<protein>
    <submittedName>
        <fullName evidence="4">Alpha/beta hydrolase</fullName>
    </submittedName>
</protein>
<dbReference type="Pfam" id="PF07859">
    <property type="entry name" value="Abhydrolase_3"/>
    <property type="match status" value="1"/>
</dbReference>
<keyword evidence="5" id="KW-1185">Reference proteome</keyword>
<organism evidence="4 5">
    <name type="scientific">Speluncibacter jeojiensis</name>
    <dbReference type="NCBI Taxonomy" id="2710754"/>
    <lineage>
        <taxon>Bacteria</taxon>
        <taxon>Bacillati</taxon>
        <taxon>Actinomycetota</taxon>
        <taxon>Actinomycetes</taxon>
        <taxon>Mycobacteriales</taxon>
        <taxon>Speluncibacteraceae</taxon>
        <taxon>Speluncibacter</taxon>
    </lineage>
</organism>
<evidence type="ECO:0000313" key="4">
    <source>
        <dbReference type="EMBL" id="MDG3015370.1"/>
    </source>
</evidence>
<feature type="domain" description="Alpha/beta hydrolase fold-3" evidence="3">
    <location>
        <begin position="99"/>
        <end position="302"/>
    </location>
</feature>
<dbReference type="AlphaFoldDB" id="A0A9X4M1P8"/>
<feature type="compositionally biased region" description="Basic residues" evidence="2">
    <location>
        <begin position="1"/>
        <end position="10"/>
    </location>
</feature>
<dbReference type="EMBL" id="JANRHA010000007">
    <property type="protein sequence ID" value="MDG3015370.1"/>
    <property type="molecule type" value="Genomic_DNA"/>
</dbReference>
<dbReference type="RefSeq" id="WP_332520040.1">
    <property type="nucleotide sequence ID" value="NZ_JANRHA010000007.1"/>
</dbReference>